<dbReference type="EMBL" id="CADCTO010000297">
    <property type="protein sequence ID" value="CAA9258483.1"/>
    <property type="molecule type" value="Genomic_DNA"/>
</dbReference>
<dbReference type="UniPathway" id="UPA00056">
    <property type="reaction ID" value="UER00092"/>
</dbReference>
<feature type="binding site" evidence="9">
    <location>
        <position position="207"/>
    </location>
    <ligand>
        <name>1-deoxy-D-xylulose 5-phosphate</name>
        <dbReference type="ChEBI" id="CHEBI:57792"/>
    </ligand>
</feature>
<evidence type="ECO:0000256" key="1">
    <source>
        <dbReference type="ARBA" id="ARBA00005094"/>
    </source>
</evidence>
<feature type="binding site" evidence="9">
    <location>
        <position position="20"/>
    </location>
    <ligand>
        <name>NADPH</name>
        <dbReference type="ChEBI" id="CHEBI:57783"/>
    </ligand>
</feature>
<accession>A0A6J4ISQ5</accession>
<dbReference type="GO" id="GO:0030145">
    <property type="term" value="F:manganese ion binding"/>
    <property type="evidence" value="ECO:0007669"/>
    <property type="project" value="TreeGrafter"/>
</dbReference>
<evidence type="ECO:0000256" key="6">
    <source>
        <dbReference type="ARBA" id="ARBA00023211"/>
    </source>
</evidence>
<dbReference type="Pfam" id="PF08436">
    <property type="entry name" value="DXP_redisom_C"/>
    <property type="match status" value="1"/>
</dbReference>
<feature type="binding site" evidence="9">
    <location>
        <position position="133"/>
    </location>
    <ligand>
        <name>1-deoxy-D-xylulose 5-phosphate</name>
        <dbReference type="ChEBI" id="CHEBI:57792"/>
    </ligand>
</feature>
<name>A0A6J4ISQ5_9BACT</name>
<feature type="binding site" evidence="9">
    <location>
        <position position="229"/>
    </location>
    <ligand>
        <name>1-deoxy-D-xylulose 5-phosphate</name>
        <dbReference type="ChEBI" id="CHEBI:57792"/>
    </ligand>
</feature>
<keyword evidence="7 9" id="KW-0414">Isoprene biosynthesis</keyword>
<dbReference type="HAMAP" id="MF_00183">
    <property type="entry name" value="DXP_reductoisom"/>
    <property type="match status" value="1"/>
</dbReference>
<proteinExistence type="inferred from homology"/>
<feature type="binding site" evidence="9">
    <location>
        <position position="158"/>
    </location>
    <ligand>
        <name>Mn(2+)</name>
        <dbReference type="ChEBI" id="CHEBI:29035"/>
    </ligand>
</feature>
<feature type="binding site" evidence="9">
    <location>
        <position position="213"/>
    </location>
    <ligand>
        <name>NADPH</name>
        <dbReference type="ChEBI" id="CHEBI:57783"/>
    </ligand>
</feature>
<evidence type="ECO:0000256" key="4">
    <source>
        <dbReference type="ARBA" id="ARBA00022857"/>
    </source>
</evidence>
<dbReference type="Pfam" id="PF02670">
    <property type="entry name" value="DXP_reductoisom"/>
    <property type="match status" value="1"/>
</dbReference>
<reference evidence="13" key="1">
    <citation type="submission" date="2020-02" db="EMBL/GenBank/DDBJ databases">
        <authorList>
            <person name="Meier V. D."/>
        </authorList>
    </citation>
    <scope>NUCLEOTIDE SEQUENCE</scope>
    <source>
        <strain evidence="13">AVDCRST_MAG63</strain>
    </source>
</reference>
<feature type="domain" description="DXP reductoisomerase C-terminal" evidence="12">
    <location>
        <begin position="269"/>
        <end position="385"/>
    </location>
</feature>
<comment type="pathway">
    <text evidence="1 9">Isoprenoid biosynthesis; isopentenyl diphosphate biosynthesis via DXP pathway; isopentenyl diphosphate from 1-deoxy-D-xylulose 5-phosphate: step 1/6.</text>
</comment>
<dbReference type="InterPro" id="IPR026877">
    <property type="entry name" value="DXPR_C"/>
</dbReference>
<keyword evidence="5 9" id="KW-0560">Oxidoreductase</keyword>
<comment type="similarity">
    <text evidence="2 9">Belongs to the DXR family.</text>
</comment>
<dbReference type="PIRSF" id="PIRSF006205">
    <property type="entry name" value="Dxp_reductismrs"/>
    <property type="match status" value="1"/>
</dbReference>
<feature type="binding site" evidence="9">
    <location>
        <position position="22"/>
    </location>
    <ligand>
        <name>NADPH</name>
        <dbReference type="ChEBI" id="CHEBI:57783"/>
    </ligand>
</feature>
<dbReference type="GO" id="GO:0051484">
    <property type="term" value="P:isopentenyl diphosphate biosynthetic process, methylerythritol 4-phosphate pathway involved in terpenoid biosynthetic process"/>
    <property type="evidence" value="ECO:0007669"/>
    <property type="project" value="UniProtKB-ARBA"/>
</dbReference>
<dbReference type="EC" id="1.1.1.267" evidence="9"/>
<evidence type="ECO:0000256" key="9">
    <source>
        <dbReference type="HAMAP-Rule" id="MF_00183"/>
    </source>
</evidence>
<dbReference type="PANTHER" id="PTHR30525:SF0">
    <property type="entry name" value="1-DEOXY-D-XYLULOSE 5-PHOSPHATE REDUCTOISOMERASE, CHLOROPLASTIC"/>
    <property type="match status" value="1"/>
</dbReference>
<keyword evidence="13" id="KW-0413">Isomerase</keyword>
<evidence type="ECO:0000259" key="10">
    <source>
        <dbReference type="Pfam" id="PF02670"/>
    </source>
</evidence>
<feature type="binding site" evidence="9">
    <location>
        <position position="184"/>
    </location>
    <ligand>
        <name>1-deoxy-D-xylulose 5-phosphate</name>
        <dbReference type="ChEBI" id="CHEBI:57792"/>
    </ligand>
</feature>
<feature type="binding site" evidence="9">
    <location>
        <position position="19"/>
    </location>
    <ligand>
        <name>NADPH</name>
        <dbReference type="ChEBI" id="CHEBI:57783"/>
    </ligand>
</feature>
<dbReference type="Gene3D" id="1.10.1740.10">
    <property type="match status" value="1"/>
</dbReference>
<dbReference type="InterPro" id="IPR003821">
    <property type="entry name" value="DXP_reductoisomerase"/>
</dbReference>
<dbReference type="FunFam" id="3.40.50.720:FF:000045">
    <property type="entry name" value="1-deoxy-D-xylulose 5-phosphate reductoisomerase"/>
    <property type="match status" value="1"/>
</dbReference>
<evidence type="ECO:0000259" key="11">
    <source>
        <dbReference type="Pfam" id="PF08436"/>
    </source>
</evidence>
<comment type="catalytic activity">
    <reaction evidence="8">
        <text>2-C-methyl-D-erythritol 4-phosphate + NADP(+) = 1-deoxy-D-xylulose 5-phosphate + NADPH + H(+)</text>
        <dbReference type="Rhea" id="RHEA:13717"/>
        <dbReference type="ChEBI" id="CHEBI:15378"/>
        <dbReference type="ChEBI" id="CHEBI:57783"/>
        <dbReference type="ChEBI" id="CHEBI:57792"/>
        <dbReference type="ChEBI" id="CHEBI:58262"/>
        <dbReference type="ChEBI" id="CHEBI:58349"/>
        <dbReference type="EC" id="1.1.1.267"/>
    </reaction>
    <physiologicalReaction direction="right-to-left" evidence="8">
        <dbReference type="Rhea" id="RHEA:13719"/>
    </physiologicalReaction>
</comment>
<evidence type="ECO:0000259" key="12">
    <source>
        <dbReference type="Pfam" id="PF13288"/>
    </source>
</evidence>
<evidence type="ECO:0000256" key="2">
    <source>
        <dbReference type="ARBA" id="ARBA00006825"/>
    </source>
</evidence>
<feature type="binding site" evidence="9">
    <location>
        <position position="226"/>
    </location>
    <ligand>
        <name>1-deoxy-D-xylulose 5-phosphate</name>
        <dbReference type="ChEBI" id="CHEBI:57792"/>
    </ligand>
</feature>
<feature type="binding site" evidence="9">
    <location>
        <position position="48"/>
    </location>
    <ligand>
        <name>NADPH</name>
        <dbReference type="ChEBI" id="CHEBI:57783"/>
    </ligand>
</feature>
<dbReference type="AlphaFoldDB" id="A0A6J4ISQ5"/>
<evidence type="ECO:0000256" key="3">
    <source>
        <dbReference type="ARBA" id="ARBA00022723"/>
    </source>
</evidence>
<feature type="binding site" evidence="9">
    <location>
        <position position="229"/>
    </location>
    <ligand>
        <name>Mn(2+)</name>
        <dbReference type="ChEBI" id="CHEBI:29035"/>
    </ligand>
</feature>
<organism evidence="13">
    <name type="scientific">uncultured Armatimonadetes bacterium</name>
    <dbReference type="NCBI Taxonomy" id="157466"/>
    <lineage>
        <taxon>Bacteria</taxon>
        <taxon>Bacillati</taxon>
        <taxon>Armatimonadota</taxon>
        <taxon>environmental samples</taxon>
    </lineage>
</organism>
<dbReference type="InterPro" id="IPR013512">
    <property type="entry name" value="DXP_reductoisomerase_N"/>
</dbReference>
<dbReference type="SUPFAM" id="SSF51735">
    <property type="entry name" value="NAD(P)-binding Rossmann-fold domains"/>
    <property type="match status" value="1"/>
</dbReference>
<feature type="binding site" evidence="9">
    <location>
        <position position="134"/>
    </location>
    <ligand>
        <name>NADPH</name>
        <dbReference type="ChEBI" id="CHEBI:57783"/>
    </ligand>
</feature>
<gene>
    <name evidence="9" type="primary">dxr</name>
    <name evidence="13" type="ORF">AVDCRST_MAG63-2298</name>
</gene>
<sequence>MRYNGAVASPRNIVILGSTGSIGTQTLDVAARLGPERVRVVGLAARGNVALLAQQVRATGARRAATVDEDRGPELESLLAGTGVAAAWGPETLTHLATLPEADTVVVAVAGAAALEATVAAARAGKRICIATKEVLVAAGDLVTREARGHGAEILPIDSEHSAIFQCVQGYQPGDISRIYLTASGGPFRTWTAEQIARAGVEDALKHPTWRMGGKITIDSATLMNKGLEIIEAAWLFGLPAASVEVVVHPQSVVHSFVEMRDGALLAQLGVPDMRLPIQIALCHPDKVDTGLPRLSPREMGPLTFEAPDTERFPALALARRAAETGGTAPAVLNAANEAAVAAFLDGRISFPAICGQVERALQAHTPRPADTLEAVLAADAEGRATVAAHVSKGNT</sequence>
<dbReference type="NCBIfam" id="TIGR00243">
    <property type="entry name" value="Dxr"/>
    <property type="match status" value="1"/>
</dbReference>
<comment type="caution">
    <text evidence="9">Lacks conserved residue(s) required for the propagation of feature annotation.</text>
</comment>
<feature type="binding site" evidence="9">
    <location>
        <position position="225"/>
    </location>
    <ligand>
        <name>1-deoxy-D-xylulose 5-phosphate</name>
        <dbReference type="ChEBI" id="CHEBI:57792"/>
    </ligand>
</feature>
<feature type="domain" description="1-deoxy-D-xylulose 5-phosphate reductoisomerase N-terminal" evidence="10">
    <location>
        <begin position="13"/>
        <end position="140"/>
    </location>
</feature>
<keyword evidence="9" id="KW-0460">Magnesium</keyword>
<dbReference type="InterPro" id="IPR036169">
    <property type="entry name" value="DXPR_C_sf"/>
</dbReference>
<protein>
    <recommendedName>
        <fullName evidence="9">1-deoxy-D-xylulose 5-phosphate reductoisomerase</fullName>
        <shortName evidence="9">DXP reductoisomerase</shortName>
        <ecNumber evidence="9">1.1.1.267</ecNumber>
    </recommendedName>
    <alternativeName>
        <fullName evidence="9">1-deoxyxylulose-5-phosphate reductoisomerase</fullName>
    </alternativeName>
    <alternativeName>
        <fullName evidence="9">2-C-methyl-D-erythritol 4-phosphate synthase</fullName>
    </alternativeName>
</protein>
<evidence type="ECO:0000313" key="13">
    <source>
        <dbReference type="EMBL" id="CAA9258483.1"/>
    </source>
</evidence>
<dbReference type="GO" id="GO:0070402">
    <property type="term" value="F:NADPH binding"/>
    <property type="evidence" value="ECO:0007669"/>
    <property type="project" value="InterPro"/>
</dbReference>
<evidence type="ECO:0000256" key="5">
    <source>
        <dbReference type="ARBA" id="ARBA00023002"/>
    </source>
</evidence>
<dbReference type="InterPro" id="IPR013644">
    <property type="entry name" value="DXP_reductoisomerase_C"/>
</dbReference>
<keyword evidence="6 9" id="KW-0464">Manganese</keyword>
<evidence type="ECO:0000256" key="8">
    <source>
        <dbReference type="ARBA" id="ARBA00048543"/>
    </source>
</evidence>
<dbReference type="Gene3D" id="3.40.50.720">
    <property type="entry name" value="NAD(P)-binding Rossmann-like Domain"/>
    <property type="match status" value="1"/>
</dbReference>
<feature type="binding site" evidence="9">
    <location>
        <position position="160"/>
    </location>
    <ligand>
        <name>1-deoxy-D-xylulose 5-phosphate</name>
        <dbReference type="ChEBI" id="CHEBI:57792"/>
    </ligand>
</feature>
<keyword evidence="3 9" id="KW-0479">Metal-binding</keyword>
<feature type="binding site" evidence="9">
    <location>
        <position position="160"/>
    </location>
    <ligand>
        <name>Mn(2+)</name>
        <dbReference type="ChEBI" id="CHEBI:29035"/>
    </ligand>
</feature>
<dbReference type="SUPFAM" id="SSF69055">
    <property type="entry name" value="1-deoxy-D-xylulose-5-phosphate reductoisomerase, C-terminal domain"/>
    <property type="match status" value="1"/>
</dbReference>
<feature type="binding site" evidence="9">
    <location>
        <position position="21"/>
    </location>
    <ligand>
        <name>NADPH</name>
        <dbReference type="ChEBI" id="CHEBI:57783"/>
    </ligand>
</feature>
<dbReference type="GO" id="GO:0016853">
    <property type="term" value="F:isomerase activity"/>
    <property type="evidence" value="ECO:0007669"/>
    <property type="project" value="UniProtKB-KW"/>
</dbReference>
<feature type="domain" description="1-deoxy-D-xylulose 5-phosphate reductoisomerase C-terminal" evidence="11">
    <location>
        <begin position="154"/>
        <end position="237"/>
    </location>
</feature>
<comment type="function">
    <text evidence="9">Catalyzes the NADPH-dependent rearrangement and reduction of 1-deoxy-D-xylulose-5-phosphate (DXP) to 2-C-methyl-D-erythritol 4-phosphate (MEP).</text>
</comment>
<keyword evidence="4 9" id="KW-0521">NADP</keyword>
<dbReference type="SUPFAM" id="SSF55347">
    <property type="entry name" value="Glyceraldehyde-3-phosphate dehydrogenase-like, C-terminal domain"/>
    <property type="match status" value="1"/>
</dbReference>
<dbReference type="PANTHER" id="PTHR30525">
    <property type="entry name" value="1-DEOXY-D-XYLULOSE 5-PHOSPHATE REDUCTOISOMERASE"/>
    <property type="match status" value="1"/>
</dbReference>
<evidence type="ECO:0000256" key="7">
    <source>
        <dbReference type="ARBA" id="ARBA00023229"/>
    </source>
</evidence>
<feature type="binding site" evidence="9">
    <location>
        <position position="220"/>
    </location>
    <ligand>
        <name>1-deoxy-D-xylulose 5-phosphate</name>
        <dbReference type="ChEBI" id="CHEBI:57792"/>
    </ligand>
</feature>
<dbReference type="GO" id="GO:0030604">
    <property type="term" value="F:1-deoxy-D-xylulose-5-phosphate reductoisomerase activity"/>
    <property type="evidence" value="ECO:0007669"/>
    <property type="project" value="UniProtKB-UniRule"/>
</dbReference>
<feature type="binding site" evidence="9">
    <location>
        <position position="159"/>
    </location>
    <ligand>
        <name>1-deoxy-D-xylulose 5-phosphate</name>
        <dbReference type="ChEBI" id="CHEBI:57792"/>
    </ligand>
</feature>
<dbReference type="Pfam" id="PF13288">
    <property type="entry name" value="DXPR_C"/>
    <property type="match status" value="1"/>
</dbReference>
<comment type="cofactor">
    <cofactor evidence="9">
        <name>Mg(2+)</name>
        <dbReference type="ChEBI" id="CHEBI:18420"/>
    </cofactor>
    <cofactor evidence="9">
        <name>Mn(2+)</name>
        <dbReference type="ChEBI" id="CHEBI:29035"/>
    </cofactor>
</comment>
<dbReference type="InterPro" id="IPR036291">
    <property type="entry name" value="NAD(P)-bd_dom_sf"/>
</dbReference>